<evidence type="ECO:0000313" key="3">
    <source>
        <dbReference type="Proteomes" id="UP001566132"/>
    </source>
</evidence>
<comment type="caution">
    <text evidence="2">The sequence shown here is derived from an EMBL/GenBank/DDBJ whole genome shotgun (WGS) entry which is preliminary data.</text>
</comment>
<keyword evidence="3" id="KW-1185">Reference proteome</keyword>
<dbReference type="EMBL" id="JBDJPC010000001">
    <property type="protein sequence ID" value="KAL1516487.1"/>
    <property type="molecule type" value="Genomic_DNA"/>
</dbReference>
<reference evidence="2 3" key="1">
    <citation type="submission" date="2024-05" db="EMBL/GenBank/DDBJ databases">
        <title>Genetic variation in Jamaican populations of the coffee berry borer (Hypothenemus hampei).</title>
        <authorList>
            <person name="Errbii M."/>
            <person name="Myrie A."/>
        </authorList>
    </citation>
    <scope>NUCLEOTIDE SEQUENCE [LARGE SCALE GENOMIC DNA]</scope>
    <source>
        <strain evidence="2">JA-Hopewell-2020-01-JO</strain>
        <tissue evidence="2">Whole body</tissue>
    </source>
</reference>
<dbReference type="AlphaFoldDB" id="A0ABD1FB50"/>
<accession>A0ABD1FB50</accession>
<proteinExistence type="predicted"/>
<dbReference type="Proteomes" id="UP001566132">
    <property type="component" value="Unassembled WGS sequence"/>
</dbReference>
<feature type="signal peptide" evidence="1">
    <location>
        <begin position="1"/>
        <end position="19"/>
    </location>
</feature>
<sequence length="114" mass="12776">MFHLLCLLGALIYVYFAKCHRTFTGISSKSAENLFDSFINNLNVSNSSVGLMYIEGKLKDSVMGWVQAWSTPSPPDQPPNWRLKHSDICMEFVILQAFFITLTPACPPVGTVLF</sequence>
<keyword evidence="1" id="KW-0732">Signal</keyword>
<protein>
    <submittedName>
        <fullName evidence="2">Uncharacterized protein</fullName>
    </submittedName>
</protein>
<evidence type="ECO:0000313" key="2">
    <source>
        <dbReference type="EMBL" id="KAL1516487.1"/>
    </source>
</evidence>
<gene>
    <name evidence="2" type="ORF">ABEB36_000396</name>
</gene>
<evidence type="ECO:0000256" key="1">
    <source>
        <dbReference type="SAM" id="SignalP"/>
    </source>
</evidence>
<organism evidence="2 3">
    <name type="scientific">Hypothenemus hampei</name>
    <name type="common">Coffee berry borer</name>
    <dbReference type="NCBI Taxonomy" id="57062"/>
    <lineage>
        <taxon>Eukaryota</taxon>
        <taxon>Metazoa</taxon>
        <taxon>Ecdysozoa</taxon>
        <taxon>Arthropoda</taxon>
        <taxon>Hexapoda</taxon>
        <taxon>Insecta</taxon>
        <taxon>Pterygota</taxon>
        <taxon>Neoptera</taxon>
        <taxon>Endopterygota</taxon>
        <taxon>Coleoptera</taxon>
        <taxon>Polyphaga</taxon>
        <taxon>Cucujiformia</taxon>
        <taxon>Curculionidae</taxon>
        <taxon>Scolytinae</taxon>
        <taxon>Hypothenemus</taxon>
    </lineage>
</organism>
<feature type="chain" id="PRO_5044774917" evidence="1">
    <location>
        <begin position="20"/>
        <end position="114"/>
    </location>
</feature>
<name>A0ABD1FB50_HYPHA</name>